<keyword evidence="2" id="KW-0732">Signal</keyword>
<gene>
    <name evidence="3" type="ORF">AVDCRST_MAG82-3748</name>
</gene>
<protein>
    <submittedName>
        <fullName evidence="3">Uncharacterized protein</fullName>
    </submittedName>
</protein>
<feature type="chain" id="PRO_5038887531" evidence="2">
    <location>
        <begin position="23"/>
        <end position="196"/>
    </location>
</feature>
<organism evidence="3">
    <name type="scientific">uncultured Rubrobacteraceae bacterium</name>
    <dbReference type="NCBI Taxonomy" id="349277"/>
    <lineage>
        <taxon>Bacteria</taxon>
        <taxon>Bacillati</taxon>
        <taxon>Actinomycetota</taxon>
        <taxon>Rubrobacteria</taxon>
        <taxon>Rubrobacterales</taxon>
        <taxon>Rubrobacteraceae</taxon>
        <taxon>environmental samples</taxon>
    </lineage>
</organism>
<evidence type="ECO:0000256" key="1">
    <source>
        <dbReference type="SAM" id="MobiDB-lite"/>
    </source>
</evidence>
<dbReference type="AlphaFoldDB" id="A0A6J4QTR5"/>
<name>A0A6J4QTR5_9ACTN</name>
<feature type="compositionally biased region" description="Low complexity" evidence="1">
    <location>
        <begin position="38"/>
        <end position="54"/>
    </location>
</feature>
<accession>A0A6J4QTR5</accession>
<dbReference type="EMBL" id="CADCVA010000455">
    <property type="protein sequence ID" value="CAA9450357.1"/>
    <property type="molecule type" value="Genomic_DNA"/>
</dbReference>
<evidence type="ECO:0000313" key="3">
    <source>
        <dbReference type="EMBL" id="CAA9450357.1"/>
    </source>
</evidence>
<proteinExistence type="predicted"/>
<sequence>MRRAVILATLTFLLFAVAGVTAAREDTFTSSLQVGDQAESTAPEPTELEPAAPEVTVPEATVPEPIVSGATVPEGLEKPDEGTVEATVVVPEEPKEPGAGNYGGVKDESGIEVADEPAARSGKPEHARGGKKYGMLRETGKPEHPGKPPVRGRAGEKRAGGSLGKVTLCHKGRVTISVGAPAEPAHLRHGDRLGAC</sequence>
<reference evidence="3" key="1">
    <citation type="submission" date="2020-02" db="EMBL/GenBank/DDBJ databases">
        <authorList>
            <person name="Meier V. D."/>
        </authorList>
    </citation>
    <scope>NUCLEOTIDE SEQUENCE</scope>
    <source>
        <strain evidence="3">AVDCRST_MAG82</strain>
    </source>
</reference>
<feature type="signal peptide" evidence="2">
    <location>
        <begin position="1"/>
        <end position="22"/>
    </location>
</feature>
<evidence type="ECO:0000256" key="2">
    <source>
        <dbReference type="SAM" id="SignalP"/>
    </source>
</evidence>
<feature type="region of interest" description="Disordered" evidence="1">
    <location>
        <begin position="31"/>
        <end position="165"/>
    </location>
</feature>